<keyword evidence="5" id="KW-0688">Ribosomal frameshifting</keyword>
<evidence type="ECO:0000256" key="1">
    <source>
        <dbReference type="ARBA" id="ARBA00002307"/>
    </source>
</evidence>
<feature type="compositionally biased region" description="Low complexity" evidence="6">
    <location>
        <begin position="67"/>
        <end position="81"/>
    </location>
</feature>
<dbReference type="GO" id="GO:0005634">
    <property type="term" value="C:nucleus"/>
    <property type="evidence" value="ECO:0007669"/>
    <property type="project" value="TreeGrafter"/>
</dbReference>
<dbReference type="EMBL" id="MU150286">
    <property type="protein sequence ID" value="KAF9461319.1"/>
    <property type="molecule type" value="Genomic_DNA"/>
</dbReference>
<dbReference type="Pfam" id="PF02100">
    <property type="entry name" value="ODC_AZ"/>
    <property type="match status" value="1"/>
</dbReference>
<comment type="function">
    <text evidence="1">Ornithine decarboxylase (ODC) antizyme protein that negatively regulates ODC activity and intracellular polyamine biosynthesis in response to increased intracellular polyamine levels. Binds to ODC monomers, inhibiting the assembly of the functional ODC homodimer, and targets the monomers for ubiquitin-independent proteolytic destruction by the 26S proteasome.</text>
</comment>
<proteinExistence type="inferred from homology"/>
<feature type="region of interest" description="Disordered" evidence="6">
    <location>
        <begin position="59"/>
        <end position="81"/>
    </location>
</feature>
<feature type="region of interest" description="Disordered" evidence="6">
    <location>
        <begin position="114"/>
        <end position="140"/>
    </location>
</feature>
<comment type="subunit">
    <text evidence="3">Interacts with ODC and thereby sterically blocks ODC homodimerization.</text>
</comment>
<keyword evidence="8" id="KW-1185">Reference proteome</keyword>
<evidence type="ECO:0000256" key="3">
    <source>
        <dbReference type="ARBA" id="ARBA00011486"/>
    </source>
</evidence>
<dbReference type="PANTHER" id="PTHR10279:SF10">
    <property type="entry name" value="ORNITHINE DECARBOXYLASE ANTIZYME"/>
    <property type="match status" value="1"/>
</dbReference>
<dbReference type="InterPro" id="IPR038581">
    <property type="entry name" value="ODC_AZ_sf"/>
</dbReference>
<dbReference type="InterPro" id="IPR002993">
    <property type="entry name" value="ODC_AZ"/>
</dbReference>
<dbReference type="GO" id="GO:0005737">
    <property type="term" value="C:cytoplasm"/>
    <property type="evidence" value="ECO:0007669"/>
    <property type="project" value="TreeGrafter"/>
</dbReference>
<comment type="caution">
    <text evidence="7">The sequence shown here is derived from an EMBL/GenBank/DDBJ whole genome shotgun (WGS) entry which is preliminary data.</text>
</comment>
<dbReference type="PANTHER" id="PTHR10279">
    <property type="entry name" value="ORNITHINE DECARBOXYLASE ANTIZYME"/>
    <property type="match status" value="1"/>
</dbReference>
<evidence type="ECO:0000313" key="8">
    <source>
        <dbReference type="Proteomes" id="UP000807353"/>
    </source>
</evidence>
<evidence type="ECO:0000256" key="5">
    <source>
        <dbReference type="ARBA" id="ARBA00022758"/>
    </source>
</evidence>
<evidence type="ECO:0000313" key="7">
    <source>
        <dbReference type="EMBL" id="KAF9461319.1"/>
    </source>
</evidence>
<organism evidence="7 8">
    <name type="scientific">Collybia nuda</name>
    <dbReference type="NCBI Taxonomy" id="64659"/>
    <lineage>
        <taxon>Eukaryota</taxon>
        <taxon>Fungi</taxon>
        <taxon>Dikarya</taxon>
        <taxon>Basidiomycota</taxon>
        <taxon>Agaricomycotina</taxon>
        <taxon>Agaricomycetes</taxon>
        <taxon>Agaricomycetidae</taxon>
        <taxon>Agaricales</taxon>
        <taxon>Tricholomatineae</taxon>
        <taxon>Clitocybaceae</taxon>
        <taxon>Collybia</taxon>
    </lineage>
</organism>
<dbReference type="SUPFAM" id="SSF55729">
    <property type="entry name" value="Acyl-CoA N-acyltransferases (Nat)"/>
    <property type="match status" value="1"/>
</dbReference>
<protein>
    <recommendedName>
        <fullName evidence="4">Ornithine decarboxylase antizyme</fullName>
    </recommendedName>
</protein>
<name>A0A9P6CHV7_9AGAR</name>
<dbReference type="OrthoDB" id="5959761at2759"/>
<evidence type="ECO:0000256" key="2">
    <source>
        <dbReference type="ARBA" id="ARBA00008796"/>
    </source>
</evidence>
<evidence type="ECO:0000256" key="4">
    <source>
        <dbReference type="ARBA" id="ARBA00017712"/>
    </source>
</evidence>
<dbReference type="GO" id="GO:0075523">
    <property type="term" value="P:viral translational frameshifting"/>
    <property type="evidence" value="ECO:0007669"/>
    <property type="project" value="UniProtKB-KW"/>
</dbReference>
<dbReference type="Gene3D" id="3.40.630.60">
    <property type="match status" value="1"/>
</dbReference>
<sequence length="277" mass="29513">MSNFINQKSSLCPANGRQAVGDGASLTFDNESSVLAVCHLQGTNDMYYYSTTFSGGPGRNALQTEDSPASSFSTNNSISSSPDSIYISRSVHSRPHLPITTSYSTPSCPIPCPRVVPSRNGSDLSTPPLTPDDDDSDFGSLIDRPISTKEQNDALNFLMALFPHQGLQALPYAKKVSISAPNIGAAFEGVVLDLPGKPKTLYVDGKSAESINLRESIVALLDLADESLECSALVIALERMSPNLEALLHSLMYVGGTVVTKPVYQVDPGFVLVGLEI</sequence>
<evidence type="ECO:0000256" key="6">
    <source>
        <dbReference type="SAM" id="MobiDB-lite"/>
    </source>
</evidence>
<dbReference type="InterPro" id="IPR016181">
    <property type="entry name" value="Acyl_CoA_acyltransferase"/>
</dbReference>
<dbReference type="AlphaFoldDB" id="A0A9P6CHV7"/>
<dbReference type="GO" id="GO:0008073">
    <property type="term" value="F:ornithine decarboxylase inhibitor activity"/>
    <property type="evidence" value="ECO:0007669"/>
    <property type="project" value="InterPro"/>
</dbReference>
<dbReference type="Proteomes" id="UP000807353">
    <property type="component" value="Unassembled WGS sequence"/>
</dbReference>
<dbReference type="GO" id="GO:0045732">
    <property type="term" value="P:positive regulation of protein catabolic process"/>
    <property type="evidence" value="ECO:0007669"/>
    <property type="project" value="TreeGrafter"/>
</dbReference>
<accession>A0A9P6CHV7</accession>
<comment type="similarity">
    <text evidence="2">Belongs to the ODC antizyme family.</text>
</comment>
<gene>
    <name evidence="7" type="ORF">BDZ94DRAFT_1283552</name>
</gene>
<reference evidence="7" key="1">
    <citation type="submission" date="2020-11" db="EMBL/GenBank/DDBJ databases">
        <authorList>
            <consortium name="DOE Joint Genome Institute"/>
            <person name="Ahrendt S."/>
            <person name="Riley R."/>
            <person name="Andreopoulos W."/>
            <person name="Labutti K."/>
            <person name="Pangilinan J."/>
            <person name="Ruiz-Duenas F.J."/>
            <person name="Barrasa J.M."/>
            <person name="Sanchez-Garcia M."/>
            <person name="Camarero S."/>
            <person name="Miyauchi S."/>
            <person name="Serrano A."/>
            <person name="Linde D."/>
            <person name="Babiker R."/>
            <person name="Drula E."/>
            <person name="Ayuso-Fernandez I."/>
            <person name="Pacheco R."/>
            <person name="Padilla G."/>
            <person name="Ferreira P."/>
            <person name="Barriuso J."/>
            <person name="Kellner H."/>
            <person name="Castanera R."/>
            <person name="Alfaro M."/>
            <person name="Ramirez L."/>
            <person name="Pisabarro A.G."/>
            <person name="Kuo A."/>
            <person name="Tritt A."/>
            <person name="Lipzen A."/>
            <person name="He G."/>
            <person name="Yan M."/>
            <person name="Ng V."/>
            <person name="Cullen D."/>
            <person name="Martin F."/>
            <person name="Rosso M.-N."/>
            <person name="Henrissat B."/>
            <person name="Hibbett D."/>
            <person name="Martinez A.T."/>
            <person name="Grigoriev I.V."/>
        </authorList>
    </citation>
    <scope>NUCLEOTIDE SEQUENCE</scope>
    <source>
        <strain evidence="7">CBS 247.69</strain>
    </source>
</reference>